<sequence length="159" mass="18571">MAEYNVWTDIEQRGLWSLKVNPEKEIVLAIREVPFEGQIFFSTEYQPNDPKKRSEFRLSESEVVKRYVAKAKTDLEQRELLASVHWALEEPDDRQCQRGGCERAPTHQAEVNAPCRGHGYDYYCKEHGEEKRGSTYISAVREESDLFRESDEDEVEVKP</sequence>
<evidence type="ECO:0000313" key="2">
    <source>
        <dbReference type="Proteomes" id="UP000003861"/>
    </source>
</evidence>
<reference evidence="1 2" key="1">
    <citation type="journal article" date="2011" name="J. Bacteriol.">
        <title>Genome sequence of Halorhabdus tiamatea, the first archaeon isolated from a deep-sea anoxic brine lake.</title>
        <authorList>
            <person name="Antunes A."/>
            <person name="Alam I."/>
            <person name="Bajic V.B."/>
            <person name="Stingl U."/>
        </authorList>
    </citation>
    <scope>NUCLEOTIDE SEQUENCE [LARGE SCALE GENOMIC DNA]</scope>
    <source>
        <strain evidence="1 2">SARL4B</strain>
    </source>
</reference>
<dbReference type="Proteomes" id="UP000003861">
    <property type="component" value="Unassembled WGS sequence"/>
</dbReference>
<evidence type="ECO:0000313" key="1">
    <source>
        <dbReference type="EMBL" id="ERJ05104.1"/>
    </source>
</evidence>
<gene>
    <name evidence="1" type="ORF">HLRTI_002903</name>
</gene>
<proteinExistence type="predicted"/>
<name>U2F9C4_9EURY</name>
<dbReference type="RefSeq" id="WP_008526599.1">
    <property type="nucleotide sequence ID" value="NZ_AFNT02000044.1"/>
</dbReference>
<dbReference type="EMBL" id="AFNT02000044">
    <property type="protein sequence ID" value="ERJ05104.1"/>
    <property type="molecule type" value="Genomic_DNA"/>
</dbReference>
<dbReference type="AlphaFoldDB" id="U2F9C4"/>
<protein>
    <submittedName>
        <fullName evidence="1">Uncharacterized protein</fullName>
    </submittedName>
</protein>
<accession>U2F9C4</accession>
<reference evidence="1 2" key="2">
    <citation type="journal article" date="2013" name="PLoS ONE">
        <title>INDIGO - INtegrated Data Warehouse of MIcrobial GenOmes with Examples from the Red Sea Extremophiles.</title>
        <authorList>
            <person name="Alam I."/>
            <person name="Antunes A."/>
            <person name="Kamau A.A."/>
            <person name="Ba Alawi W."/>
            <person name="Kalkatawi M."/>
            <person name="Stingl U."/>
            <person name="Bajic V.B."/>
        </authorList>
    </citation>
    <scope>NUCLEOTIDE SEQUENCE [LARGE SCALE GENOMIC DNA]</scope>
    <source>
        <strain evidence="1 2">SARL4B</strain>
    </source>
</reference>
<comment type="caution">
    <text evidence="1">The sequence shown here is derived from an EMBL/GenBank/DDBJ whole genome shotgun (WGS) entry which is preliminary data.</text>
</comment>
<organism evidence="1 2">
    <name type="scientific">Halorhabdus tiamatea SARL4B</name>
    <dbReference type="NCBI Taxonomy" id="1033806"/>
    <lineage>
        <taxon>Archaea</taxon>
        <taxon>Methanobacteriati</taxon>
        <taxon>Methanobacteriota</taxon>
        <taxon>Stenosarchaea group</taxon>
        <taxon>Halobacteria</taxon>
        <taxon>Halobacteriales</taxon>
        <taxon>Haloarculaceae</taxon>
        <taxon>Halorhabdus</taxon>
    </lineage>
</organism>